<dbReference type="Proteomes" id="UP000177141">
    <property type="component" value="Unassembled WGS sequence"/>
</dbReference>
<reference evidence="2 3" key="1">
    <citation type="journal article" date="2016" name="Nat. Commun.">
        <title>Thousands of microbial genomes shed light on interconnected biogeochemical processes in an aquifer system.</title>
        <authorList>
            <person name="Anantharaman K."/>
            <person name="Brown C.T."/>
            <person name="Hug L.A."/>
            <person name="Sharon I."/>
            <person name="Castelle C.J."/>
            <person name="Probst A.J."/>
            <person name="Thomas B.C."/>
            <person name="Singh A."/>
            <person name="Wilkins M.J."/>
            <person name="Karaoz U."/>
            <person name="Brodie E.L."/>
            <person name="Williams K.H."/>
            <person name="Hubbard S.S."/>
            <person name="Banfield J.F."/>
        </authorList>
    </citation>
    <scope>NUCLEOTIDE SEQUENCE [LARGE SCALE GENOMIC DNA]</scope>
</reference>
<dbReference type="AlphaFoldDB" id="A0A1F7IXF4"/>
<name>A0A1F7IXF4_9BACT</name>
<gene>
    <name evidence="2" type="ORF">A3A93_04470</name>
</gene>
<protein>
    <submittedName>
        <fullName evidence="2">Uncharacterized protein</fullName>
    </submittedName>
</protein>
<evidence type="ECO:0000313" key="2">
    <source>
        <dbReference type="EMBL" id="OGK48024.1"/>
    </source>
</evidence>
<dbReference type="EMBL" id="MGAL01000024">
    <property type="protein sequence ID" value="OGK48024.1"/>
    <property type="molecule type" value="Genomic_DNA"/>
</dbReference>
<feature type="region of interest" description="Disordered" evidence="1">
    <location>
        <begin position="1"/>
        <end position="29"/>
    </location>
</feature>
<evidence type="ECO:0000256" key="1">
    <source>
        <dbReference type="SAM" id="MobiDB-lite"/>
    </source>
</evidence>
<evidence type="ECO:0000313" key="3">
    <source>
        <dbReference type="Proteomes" id="UP000177141"/>
    </source>
</evidence>
<accession>A0A1F7IXF4</accession>
<feature type="compositionally biased region" description="Polar residues" evidence="1">
    <location>
        <begin position="12"/>
        <end position="28"/>
    </location>
</feature>
<sequence>MSVHKNEFVQPNEANLGQSNITSTQMDQENPDEFALTFQPIFSNDEVEGIKKLWAQQQLQEDERLLQLQSEEERIRGLLESERGRNLIEEYDRGGLRRTLNIKSKDDCIVVFRHRLDKEIQRRQESSTDQDFNPRDMLLKLHAQDFSQIGFNWIFSRFNNEFSHFASIIQASYPGSDLRSWEFHKTPSGFYSEGLLITTIRWFYETYLNLDKTEPNLFREGLLKVRINSLNRFGIRSMIKKAGYRYRSGAVIDTYPELKLQPWEFLHGVRWSGKEGENTIKQAVKWLIEERLGISPEDPDFKDKLRLVTARTFSQAGLFPLLNAPSFKSHIKAIIFAYEELGLTIDDFARVPAGTWEGDAGLKKAIEVIRHRIEIELGISPNDPEFATKIRALKRSDLLQSGTNTPFTKLFNASLIKVINTIYPYLELQPWELGVVPRGFWAENEFENVRSAIKWFVEEQLGLSQQDENFKSKILNLRKEELIEYFGGMFATTKLTLLQVLQIAYPELWISNIDFIKANKYRDPSTLSKKFEQADQDTTEAANEWLQNLLGE</sequence>
<proteinExistence type="predicted"/>
<comment type="caution">
    <text evidence="2">The sequence shown here is derived from an EMBL/GenBank/DDBJ whole genome shotgun (WGS) entry which is preliminary data.</text>
</comment>
<organism evidence="2 3">
    <name type="scientific">Candidatus Roizmanbacteria bacterium RIFCSPLOWO2_01_FULL_38_12</name>
    <dbReference type="NCBI Taxonomy" id="1802061"/>
    <lineage>
        <taxon>Bacteria</taxon>
        <taxon>Candidatus Roizmaniibacteriota</taxon>
    </lineage>
</organism>